<evidence type="ECO:0000259" key="6">
    <source>
        <dbReference type="Pfam" id="PF00583"/>
    </source>
</evidence>
<dbReference type="GO" id="GO:0005840">
    <property type="term" value="C:ribosome"/>
    <property type="evidence" value="ECO:0007669"/>
    <property type="project" value="UniProtKB-KW"/>
</dbReference>
<comment type="subcellular location">
    <subcellularLocation>
        <location evidence="5">Cytoplasm</location>
    </subcellularLocation>
</comment>
<organism evidence="7 8">
    <name type="scientific">Taurinivorans muris</name>
    <dbReference type="NCBI Taxonomy" id="2787751"/>
    <lineage>
        <taxon>Bacteria</taxon>
        <taxon>Pseudomonadati</taxon>
        <taxon>Thermodesulfobacteriota</taxon>
        <taxon>Desulfovibrionia</taxon>
        <taxon>Desulfovibrionales</taxon>
        <taxon>Desulfovibrionaceae</taxon>
        <taxon>Taurinivorans</taxon>
    </lineage>
</organism>
<accession>A0ABY5Y206</accession>
<evidence type="ECO:0000256" key="4">
    <source>
        <dbReference type="ARBA" id="ARBA00023315"/>
    </source>
</evidence>
<dbReference type="InterPro" id="IPR006464">
    <property type="entry name" value="AcTrfase_RimI/Ard1"/>
</dbReference>
<dbReference type="InterPro" id="IPR050680">
    <property type="entry name" value="YpeA/RimI_acetyltransf"/>
</dbReference>
<evidence type="ECO:0000313" key="7">
    <source>
        <dbReference type="EMBL" id="UWX06225.1"/>
    </source>
</evidence>
<dbReference type="PANTHER" id="PTHR43420">
    <property type="entry name" value="ACETYLTRANSFERASE"/>
    <property type="match status" value="1"/>
</dbReference>
<evidence type="ECO:0000256" key="1">
    <source>
        <dbReference type="ARBA" id="ARBA00005395"/>
    </source>
</evidence>
<keyword evidence="2 5" id="KW-0963">Cytoplasm</keyword>
<evidence type="ECO:0000256" key="5">
    <source>
        <dbReference type="RuleBase" id="RU363094"/>
    </source>
</evidence>
<dbReference type="CDD" id="cd04301">
    <property type="entry name" value="NAT_SF"/>
    <property type="match status" value="1"/>
</dbReference>
<dbReference type="Pfam" id="PF00583">
    <property type="entry name" value="Acetyltransf_1"/>
    <property type="match status" value="1"/>
</dbReference>
<keyword evidence="4" id="KW-0012">Acyltransferase</keyword>
<dbReference type="EC" id="2.3.1.266" evidence="5"/>
<dbReference type="InterPro" id="IPR016181">
    <property type="entry name" value="Acyl_CoA_acyltransferase"/>
</dbReference>
<feature type="domain" description="N-acetyltransferase" evidence="6">
    <location>
        <begin position="15"/>
        <end position="122"/>
    </location>
</feature>
<dbReference type="InterPro" id="IPR000182">
    <property type="entry name" value="GNAT_dom"/>
</dbReference>
<dbReference type="EMBL" id="CP065938">
    <property type="protein sequence ID" value="UWX06225.1"/>
    <property type="molecule type" value="Genomic_DNA"/>
</dbReference>
<name>A0ABY5Y206_9BACT</name>
<gene>
    <name evidence="7" type="primary">rimI</name>
    <name evidence="7" type="ORF">JBF11_02595</name>
</gene>
<dbReference type="NCBIfam" id="TIGR01575">
    <property type="entry name" value="rimI"/>
    <property type="match status" value="1"/>
</dbReference>
<keyword evidence="7" id="KW-0689">Ribosomal protein</keyword>
<evidence type="ECO:0000256" key="2">
    <source>
        <dbReference type="ARBA" id="ARBA00022490"/>
    </source>
</evidence>
<keyword evidence="8" id="KW-1185">Reference proteome</keyword>
<dbReference type="Proteomes" id="UP001058120">
    <property type="component" value="Chromosome"/>
</dbReference>
<dbReference type="RefSeq" id="WP_334315828.1">
    <property type="nucleotide sequence ID" value="NZ_CP065938.1"/>
</dbReference>
<keyword evidence="3" id="KW-0808">Transferase</keyword>
<comment type="similarity">
    <text evidence="1 5">Belongs to the acetyltransferase family. RimI subfamily.</text>
</comment>
<dbReference type="SUPFAM" id="SSF55729">
    <property type="entry name" value="Acyl-CoA N-acyltransferases (Nat)"/>
    <property type="match status" value="1"/>
</dbReference>
<dbReference type="Gene3D" id="3.40.630.30">
    <property type="match status" value="1"/>
</dbReference>
<comment type="catalytic activity">
    <reaction evidence="5">
        <text>N-terminal L-alanyl-[ribosomal protein bS18] + acetyl-CoA = N-terminal N(alpha)-acetyl-L-alanyl-[ribosomal protein bS18] + CoA + H(+)</text>
        <dbReference type="Rhea" id="RHEA:43756"/>
        <dbReference type="Rhea" id="RHEA-COMP:10676"/>
        <dbReference type="Rhea" id="RHEA-COMP:10677"/>
        <dbReference type="ChEBI" id="CHEBI:15378"/>
        <dbReference type="ChEBI" id="CHEBI:57287"/>
        <dbReference type="ChEBI" id="CHEBI:57288"/>
        <dbReference type="ChEBI" id="CHEBI:64718"/>
        <dbReference type="ChEBI" id="CHEBI:83683"/>
        <dbReference type="EC" id="2.3.1.266"/>
    </reaction>
</comment>
<evidence type="ECO:0000313" key="8">
    <source>
        <dbReference type="Proteomes" id="UP001058120"/>
    </source>
</evidence>
<sequence length="143" mass="16694">MEYPVIKITEKHLTRVAELESLCFPCPWNIEQFQHALQDDFTELFGICTEDENVVAYLLCSVVGDYAEILNIATHPSQRRKGYAKKLLSFWLRQKHIQGIHIILEVRAKNLPAQNLYGLFGFKKIHVRKNYYPDDDALVMQLE</sequence>
<comment type="function">
    <text evidence="5">Acetylates the N-terminal alanine of ribosomal protein bS18.</text>
</comment>
<reference evidence="7" key="1">
    <citation type="submission" date="2020-12" db="EMBL/GenBank/DDBJ databases">
        <title>Taurinivorans muris gen. nov., sp. nov., fundamental and realized metabolic niche of a ubiquitous sulfidogenic bacterium in the murine intestine.</title>
        <authorList>
            <person name="Ye H."/>
            <person name="Hanson B.T."/>
            <person name="Loy A."/>
        </authorList>
    </citation>
    <scope>NUCLEOTIDE SEQUENCE</scope>
    <source>
        <strain evidence="7">LT0009</strain>
    </source>
</reference>
<evidence type="ECO:0000256" key="3">
    <source>
        <dbReference type="ARBA" id="ARBA00022679"/>
    </source>
</evidence>
<protein>
    <recommendedName>
        <fullName evidence="5">[Ribosomal protein bS18]-alanine N-acetyltransferase</fullName>
        <ecNumber evidence="5">2.3.1.266</ecNumber>
    </recommendedName>
</protein>
<keyword evidence="7" id="KW-0687">Ribonucleoprotein</keyword>
<proteinExistence type="inferred from homology"/>